<reference evidence="3" key="1">
    <citation type="submission" date="2022-01" db="EMBL/GenBank/DDBJ databases">
        <title>Draft genome sequence of Sabulilitoribacter arenilitoris KCTC 52401.</title>
        <authorList>
            <person name="Oh J.-S."/>
        </authorList>
    </citation>
    <scope>NUCLEOTIDE SEQUENCE</scope>
    <source>
        <strain evidence="3">HMF6543</strain>
    </source>
</reference>
<evidence type="ECO:0000313" key="4">
    <source>
        <dbReference type="Proteomes" id="UP001199795"/>
    </source>
</evidence>
<dbReference type="GO" id="GO:0004341">
    <property type="term" value="F:gluconolactonase activity"/>
    <property type="evidence" value="ECO:0007669"/>
    <property type="project" value="TreeGrafter"/>
</dbReference>
<dbReference type="Gene3D" id="2.120.10.30">
    <property type="entry name" value="TolB, C-terminal domain"/>
    <property type="match status" value="1"/>
</dbReference>
<dbReference type="EMBL" id="JAKKDU010000003">
    <property type="protein sequence ID" value="MCF7567497.1"/>
    <property type="molecule type" value="Genomic_DNA"/>
</dbReference>
<proteinExistence type="inferred from homology"/>
<dbReference type="GO" id="GO:0005509">
    <property type="term" value="F:calcium ion binding"/>
    <property type="evidence" value="ECO:0007669"/>
    <property type="project" value="TreeGrafter"/>
</dbReference>
<protein>
    <submittedName>
        <fullName evidence="3">SMP-30/gluconolactonase/LRE family protein</fullName>
    </submittedName>
</protein>
<comment type="similarity">
    <text evidence="1">Belongs to the SMP-30/CGR1 family.</text>
</comment>
<evidence type="ECO:0000256" key="1">
    <source>
        <dbReference type="ARBA" id="ARBA00008853"/>
    </source>
</evidence>
<dbReference type="Proteomes" id="UP001199795">
    <property type="component" value="Unassembled WGS sequence"/>
</dbReference>
<feature type="domain" description="SMP-30/Gluconolactonase/LRE-like region" evidence="2">
    <location>
        <begin position="2"/>
        <end position="31"/>
    </location>
</feature>
<name>A0AAE3EN28_9FLAO</name>
<keyword evidence="4" id="KW-1185">Reference proteome</keyword>
<sequence>MLDKIEVDAPNVTSCAFGGENIDTLFITTAREGLSALELKKYPNSGNIFTIQIEVKGFKPDNYHQPCELISFEFL</sequence>
<dbReference type="GO" id="GO:0019853">
    <property type="term" value="P:L-ascorbic acid biosynthetic process"/>
    <property type="evidence" value="ECO:0007669"/>
    <property type="project" value="TreeGrafter"/>
</dbReference>
<accession>A0AAE3EN28</accession>
<organism evidence="3 4">
    <name type="scientific">Wocania arenilitoris</name>
    <dbReference type="NCBI Taxonomy" id="2044858"/>
    <lineage>
        <taxon>Bacteria</taxon>
        <taxon>Pseudomonadati</taxon>
        <taxon>Bacteroidota</taxon>
        <taxon>Flavobacteriia</taxon>
        <taxon>Flavobacteriales</taxon>
        <taxon>Flavobacteriaceae</taxon>
        <taxon>Wocania</taxon>
    </lineage>
</organism>
<dbReference type="PANTHER" id="PTHR10907:SF47">
    <property type="entry name" value="REGUCALCIN"/>
    <property type="match status" value="1"/>
</dbReference>
<dbReference type="SUPFAM" id="SSF63829">
    <property type="entry name" value="Calcium-dependent phosphotriesterase"/>
    <property type="match status" value="1"/>
</dbReference>
<comment type="caution">
    <text evidence="3">The sequence shown here is derived from an EMBL/GenBank/DDBJ whole genome shotgun (WGS) entry which is preliminary data.</text>
</comment>
<evidence type="ECO:0000259" key="2">
    <source>
        <dbReference type="Pfam" id="PF08450"/>
    </source>
</evidence>
<evidence type="ECO:0000313" key="3">
    <source>
        <dbReference type="EMBL" id="MCF7567497.1"/>
    </source>
</evidence>
<gene>
    <name evidence="3" type="ORF">L3X37_03850</name>
</gene>
<dbReference type="PANTHER" id="PTHR10907">
    <property type="entry name" value="REGUCALCIN"/>
    <property type="match status" value="1"/>
</dbReference>
<dbReference type="InterPro" id="IPR011042">
    <property type="entry name" value="6-blade_b-propeller_TolB-like"/>
</dbReference>
<dbReference type="Pfam" id="PF08450">
    <property type="entry name" value="SGL"/>
    <property type="match status" value="1"/>
</dbReference>
<dbReference type="InterPro" id="IPR013658">
    <property type="entry name" value="SGL"/>
</dbReference>
<dbReference type="AlphaFoldDB" id="A0AAE3EN28"/>